<reference evidence="1" key="1">
    <citation type="submission" date="2019-07" db="EMBL/GenBank/DDBJ databases">
        <title>Hyphodiscus hymeniophilus genome sequencing and assembly.</title>
        <authorList>
            <person name="Kramer G."/>
            <person name="Nodwell J."/>
        </authorList>
    </citation>
    <scope>NUCLEOTIDE SEQUENCE</scope>
    <source>
        <strain evidence="1">ATCC 34498</strain>
    </source>
</reference>
<dbReference type="AlphaFoldDB" id="A0A9P6VRE8"/>
<sequence length="217" mass="25037">MAEHNRRPSIVSKRTHVREQKHITTFPQGLQAPPRIIDSLVAGLCYAGISGYIYHNLRRFSLTSAELWGLSLSSVALGFSLFDLGKRNGMILGASFALRDKGKDTDEEEQDDDAWKGEFRGREYQDLKVAEKIAWLKQEEARIKELQAEEQLKCGQAYIKKEEAYGAYEKFGAYGGADWKRYAQADEDCQTMYKEHEKQQKRLRQIRIEINELQDQI</sequence>
<dbReference type="EMBL" id="VNKQ01000003">
    <property type="protein sequence ID" value="KAG0652270.1"/>
    <property type="molecule type" value="Genomic_DNA"/>
</dbReference>
<organism evidence="1 2">
    <name type="scientific">Hyphodiscus hymeniophilus</name>
    <dbReference type="NCBI Taxonomy" id="353542"/>
    <lineage>
        <taxon>Eukaryota</taxon>
        <taxon>Fungi</taxon>
        <taxon>Dikarya</taxon>
        <taxon>Ascomycota</taxon>
        <taxon>Pezizomycotina</taxon>
        <taxon>Leotiomycetes</taxon>
        <taxon>Helotiales</taxon>
        <taxon>Hyphodiscaceae</taxon>
        <taxon>Hyphodiscus</taxon>
    </lineage>
</organism>
<gene>
    <name evidence="1" type="ORF">D0Z07_1221</name>
</gene>
<dbReference type="Proteomes" id="UP000785200">
    <property type="component" value="Unassembled WGS sequence"/>
</dbReference>
<comment type="caution">
    <text evidence="1">The sequence shown here is derived from an EMBL/GenBank/DDBJ whole genome shotgun (WGS) entry which is preliminary data.</text>
</comment>
<evidence type="ECO:0000313" key="2">
    <source>
        <dbReference type="Proteomes" id="UP000785200"/>
    </source>
</evidence>
<accession>A0A9P6VRE8</accession>
<evidence type="ECO:0000313" key="1">
    <source>
        <dbReference type="EMBL" id="KAG0652270.1"/>
    </source>
</evidence>
<dbReference type="OrthoDB" id="3506617at2759"/>
<keyword evidence="2" id="KW-1185">Reference proteome</keyword>
<protein>
    <submittedName>
        <fullName evidence="1">Uncharacterized protein</fullName>
    </submittedName>
</protein>
<proteinExistence type="predicted"/>
<name>A0A9P6VRE8_9HELO</name>